<evidence type="ECO:0000313" key="3">
    <source>
        <dbReference type="Proteomes" id="UP000011648"/>
    </source>
</evidence>
<organism evidence="2 3">
    <name type="scientific">Natrialba taiwanensis DSM 12281</name>
    <dbReference type="NCBI Taxonomy" id="1230458"/>
    <lineage>
        <taxon>Archaea</taxon>
        <taxon>Methanobacteriati</taxon>
        <taxon>Methanobacteriota</taxon>
        <taxon>Stenosarchaea group</taxon>
        <taxon>Halobacteria</taxon>
        <taxon>Halobacteriales</taxon>
        <taxon>Natrialbaceae</taxon>
        <taxon>Natrialba</taxon>
    </lineage>
</organism>
<dbReference type="EMBL" id="AOIL01000028">
    <property type="protein sequence ID" value="ELY92617.1"/>
    <property type="molecule type" value="Genomic_DNA"/>
</dbReference>
<name>M0A3Z8_9EURY</name>
<sequence length="136" mass="15283">MAIVDGDRRRQRSADRDEEGLREPRHAEQRREKHAGAVARADDHGRIPAFGILVDDPPAERLDVDVAQVVRMDTVVELKFGNPGGVDRSPATSREILRATSPSRVGRRVERSRFARVPGPQQRYLPSSRVRGKYHG</sequence>
<dbReference type="AlphaFoldDB" id="M0A3Z8"/>
<accession>M0A3Z8</accession>
<evidence type="ECO:0000313" key="2">
    <source>
        <dbReference type="EMBL" id="ELY92617.1"/>
    </source>
</evidence>
<dbReference type="STRING" id="1230458.C484_08313"/>
<keyword evidence="3" id="KW-1185">Reference proteome</keyword>
<reference evidence="2 3" key="1">
    <citation type="journal article" date="2014" name="PLoS Genet.">
        <title>Phylogenetically driven sequencing of extremely halophilic archaea reveals strategies for static and dynamic osmo-response.</title>
        <authorList>
            <person name="Becker E.A."/>
            <person name="Seitzer P.M."/>
            <person name="Tritt A."/>
            <person name="Larsen D."/>
            <person name="Krusor M."/>
            <person name="Yao A.I."/>
            <person name="Wu D."/>
            <person name="Madern D."/>
            <person name="Eisen J.A."/>
            <person name="Darling A.E."/>
            <person name="Facciotti M.T."/>
        </authorList>
    </citation>
    <scope>NUCLEOTIDE SEQUENCE [LARGE SCALE GENOMIC DNA]</scope>
    <source>
        <strain evidence="2 3">DSM 12281</strain>
    </source>
</reference>
<comment type="caution">
    <text evidence="2">The sequence shown here is derived from an EMBL/GenBank/DDBJ whole genome shotgun (WGS) entry which is preliminary data.</text>
</comment>
<dbReference type="RefSeq" id="WP_006825440.1">
    <property type="nucleotide sequence ID" value="NZ_AOIL01000028.1"/>
</dbReference>
<dbReference type="Proteomes" id="UP000011648">
    <property type="component" value="Unassembled WGS sequence"/>
</dbReference>
<dbReference type="PATRIC" id="fig|1230458.4.peg.1654"/>
<proteinExistence type="predicted"/>
<protein>
    <submittedName>
        <fullName evidence="2">Uncharacterized protein</fullName>
    </submittedName>
</protein>
<evidence type="ECO:0000256" key="1">
    <source>
        <dbReference type="SAM" id="MobiDB-lite"/>
    </source>
</evidence>
<feature type="region of interest" description="Disordered" evidence="1">
    <location>
        <begin position="82"/>
        <end position="136"/>
    </location>
</feature>
<feature type="region of interest" description="Disordered" evidence="1">
    <location>
        <begin position="1"/>
        <end position="42"/>
    </location>
</feature>
<gene>
    <name evidence="2" type="ORF">C484_08313</name>
</gene>